<protein>
    <submittedName>
        <fullName evidence="1">HPr family phosphocarrier protein</fullName>
    </submittedName>
</protein>
<proteinExistence type="predicted"/>
<gene>
    <name evidence="1" type="ORF">CWS20_10960</name>
</gene>
<dbReference type="AlphaFoldDB" id="A0A2N0ZHQ3"/>
<dbReference type="InterPro" id="IPR035895">
    <property type="entry name" value="HPr-like_sf"/>
</dbReference>
<name>A0A2N0ZHQ3_9BACI</name>
<organism evidence="1 2">
    <name type="scientific">Cytobacillus horneckiae</name>
    <dbReference type="NCBI Taxonomy" id="549687"/>
    <lineage>
        <taxon>Bacteria</taxon>
        <taxon>Bacillati</taxon>
        <taxon>Bacillota</taxon>
        <taxon>Bacilli</taxon>
        <taxon>Bacillales</taxon>
        <taxon>Bacillaceae</taxon>
        <taxon>Cytobacillus</taxon>
    </lineage>
</organism>
<dbReference type="Proteomes" id="UP000233343">
    <property type="component" value="Unassembled WGS sequence"/>
</dbReference>
<accession>A0A2N0ZHQ3</accession>
<comment type="caution">
    <text evidence="1">The sequence shown here is derived from an EMBL/GenBank/DDBJ whole genome shotgun (WGS) entry which is preliminary data.</text>
</comment>
<evidence type="ECO:0000313" key="2">
    <source>
        <dbReference type="Proteomes" id="UP000233343"/>
    </source>
</evidence>
<reference evidence="1 2" key="1">
    <citation type="journal article" date="2010" name="Int. J. Syst. Evol. Microbiol.">
        <title>Bacillus horneckiae sp. nov., isolated from a spacecraft-assembly clean room.</title>
        <authorList>
            <person name="Vaishampayan P."/>
            <person name="Probst A."/>
            <person name="Krishnamurthi S."/>
            <person name="Ghosh S."/>
            <person name="Osman S."/>
            <person name="McDowall A."/>
            <person name="Ruckmani A."/>
            <person name="Mayilraj S."/>
            <person name="Venkateswaran K."/>
        </authorList>
    </citation>
    <scope>NUCLEOTIDE SEQUENCE [LARGE SCALE GENOMIC DNA]</scope>
    <source>
        <strain evidence="2">1PO1SC</strain>
    </source>
</reference>
<dbReference type="EMBL" id="PISD01000020">
    <property type="protein sequence ID" value="PKG29026.1"/>
    <property type="molecule type" value="Genomic_DNA"/>
</dbReference>
<evidence type="ECO:0000313" key="1">
    <source>
        <dbReference type="EMBL" id="PKG29026.1"/>
    </source>
</evidence>
<dbReference type="Gene3D" id="3.30.1340.10">
    <property type="entry name" value="HPr-like"/>
    <property type="match status" value="1"/>
</dbReference>
<sequence length="108" mass="12474">MNKKIISANVIINKRFSMKKMMDIYLSAKNFNGTVYLLNNHKIVDISSLSKIVSFLLMVQPHTKLKIIVEGIEVQNQLDKVKEICTEEIGDLIISKERQVHLYQTIQL</sequence>
<dbReference type="RefSeq" id="WP_066195774.1">
    <property type="nucleotide sequence ID" value="NZ_CP194732.1"/>
</dbReference>
<keyword evidence="2" id="KW-1185">Reference proteome</keyword>